<evidence type="ECO:0000313" key="5">
    <source>
        <dbReference type="EMBL" id="MDQ0208329.1"/>
    </source>
</evidence>
<dbReference type="InterPro" id="IPR036388">
    <property type="entry name" value="WH-like_DNA-bd_sf"/>
</dbReference>
<dbReference type="Gene3D" id="1.10.10.10">
    <property type="entry name" value="Winged helix-like DNA-binding domain superfamily/Winged helix DNA-binding domain"/>
    <property type="match status" value="1"/>
</dbReference>
<dbReference type="Pfam" id="PF08220">
    <property type="entry name" value="HTH_DeoR"/>
    <property type="match status" value="1"/>
</dbReference>
<evidence type="ECO:0000313" key="6">
    <source>
        <dbReference type="Proteomes" id="UP001225034"/>
    </source>
</evidence>
<organism evidence="5 6">
    <name type="scientific">Alkalicoccobacillus murimartini</name>
    <dbReference type="NCBI Taxonomy" id="171685"/>
    <lineage>
        <taxon>Bacteria</taxon>
        <taxon>Bacillati</taxon>
        <taxon>Bacillota</taxon>
        <taxon>Bacilli</taxon>
        <taxon>Bacillales</taxon>
        <taxon>Bacillaceae</taxon>
        <taxon>Alkalicoccobacillus</taxon>
    </lineage>
</organism>
<dbReference type="PRINTS" id="PR00037">
    <property type="entry name" value="HTHLACR"/>
</dbReference>
<dbReference type="PANTHER" id="PTHR30363:SF56">
    <property type="entry name" value="TRANSCRIPTIONAL REGULATOR, DEOR FAMILY"/>
    <property type="match status" value="1"/>
</dbReference>
<evidence type="ECO:0000256" key="1">
    <source>
        <dbReference type="ARBA" id="ARBA00023015"/>
    </source>
</evidence>
<comment type="caution">
    <text evidence="5">The sequence shown here is derived from an EMBL/GenBank/DDBJ whole genome shotgun (WGS) entry which is preliminary data.</text>
</comment>
<dbReference type="InterPro" id="IPR001034">
    <property type="entry name" value="DeoR_HTH"/>
</dbReference>
<accession>A0ABT9YL05</accession>
<proteinExistence type="predicted"/>
<dbReference type="SMART" id="SM01134">
    <property type="entry name" value="DeoRC"/>
    <property type="match status" value="1"/>
</dbReference>
<dbReference type="Gene3D" id="3.40.50.1360">
    <property type="match status" value="1"/>
</dbReference>
<dbReference type="PROSITE" id="PS51000">
    <property type="entry name" value="HTH_DEOR_2"/>
    <property type="match status" value="1"/>
</dbReference>
<dbReference type="SUPFAM" id="SSF100950">
    <property type="entry name" value="NagB/RpiA/CoA transferase-like"/>
    <property type="match status" value="1"/>
</dbReference>
<reference evidence="5 6" key="1">
    <citation type="submission" date="2023-07" db="EMBL/GenBank/DDBJ databases">
        <title>Genomic Encyclopedia of Type Strains, Phase IV (KMG-IV): sequencing the most valuable type-strain genomes for metagenomic binning, comparative biology and taxonomic classification.</title>
        <authorList>
            <person name="Goeker M."/>
        </authorList>
    </citation>
    <scope>NUCLEOTIDE SEQUENCE [LARGE SCALE GENOMIC DNA]</scope>
    <source>
        <strain evidence="5 6">DSM 19154</strain>
    </source>
</reference>
<keyword evidence="2" id="KW-0238">DNA-binding</keyword>
<protein>
    <submittedName>
        <fullName evidence="5">DeoR family fructose operon transcriptional repressor</fullName>
    </submittedName>
</protein>
<sequence length="251" mass="28191">MLTVERQEMIVHLIKERNIVKLHELIEATGASESTIRRDLTELEDAKKLKRIHGGATLFQKKRTEPTVVEKSFKNSQEKRKIAQFASTFVEKGDCIFLDAGTTTVEMIPFLKEKQVVVVTNGLTNVVELVDAGIETHVIGGQVKPGTRAFVGRSAIETLETFRFDLAFLGTNGITPEDGCTTPDPQEAFVKAYAKRRSRQSYVLADHTKFGELSFAKFAELHEVTLLTSSFLDEQLQEKYREITDIKVVSI</sequence>
<keyword evidence="1" id="KW-0805">Transcription regulation</keyword>
<keyword evidence="3" id="KW-0804">Transcription</keyword>
<dbReference type="SUPFAM" id="SSF46785">
    <property type="entry name" value="Winged helix' DNA-binding domain"/>
    <property type="match status" value="1"/>
</dbReference>
<dbReference type="InterPro" id="IPR037171">
    <property type="entry name" value="NagB/RpiA_transferase-like"/>
</dbReference>
<dbReference type="Pfam" id="PF00455">
    <property type="entry name" value="DeoRC"/>
    <property type="match status" value="1"/>
</dbReference>
<name>A0ABT9YL05_9BACI</name>
<dbReference type="PANTHER" id="PTHR30363">
    <property type="entry name" value="HTH-TYPE TRANSCRIPTIONAL REGULATOR SRLR-RELATED"/>
    <property type="match status" value="1"/>
</dbReference>
<dbReference type="RefSeq" id="WP_306984317.1">
    <property type="nucleotide sequence ID" value="NZ_JAUSUA010000005.1"/>
</dbReference>
<evidence type="ECO:0000256" key="2">
    <source>
        <dbReference type="ARBA" id="ARBA00023125"/>
    </source>
</evidence>
<keyword evidence="6" id="KW-1185">Reference proteome</keyword>
<dbReference type="InterPro" id="IPR018356">
    <property type="entry name" value="Tscrpt_reg_HTH_DeoR_CS"/>
</dbReference>
<feature type="domain" description="HTH deoR-type" evidence="4">
    <location>
        <begin position="3"/>
        <end position="58"/>
    </location>
</feature>
<evidence type="ECO:0000259" key="4">
    <source>
        <dbReference type="PROSITE" id="PS51000"/>
    </source>
</evidence>
<dbReference type="InterPro" id="IPR050313">
    <property type="entry name" value="Carb_Metab_HTH_regulators"/>
</dbReference>
<gene>
    <name evidence="5" type="ORF">J2S05_003140</name>
</gene>
<dbReference type="SMART" id="SM00420">
    <property type="entry name" value="HTH_DEOR"/>
    <property type="match status" value="1"/>
</dbReference>
<dbReference type="EMBL" id="JAUSUA010000005">
    <property type="protein sequence ID" value="MDQ0208329.1"/>
    <property type="molecule type" value="Genomic_DNA"/>
</dbReference>
<dbReference type="InterPro" id="IPR036390">
    <property type="entry name" value="WH_DNA-bd_sf"/>
</dbReference>
<evidence type="ECO:0000256" key="3">
    <source>
        <dbReference type="ARBA" id="ARBA00023163"/>
    </source>
</evidence>
<dbReference type="PROSITE" id="PS00894">
    <property type="entry name" value="HTH_DEOR_1"/>
    <property type="match status" value="1"/>
</dbReference>
<dbReference type="InterPro" id="IPR014036">
    <property type="entry name" value="DeoR-like_C"/>
</dbReference>
<dbReference type="Proteomes" id="UP001225034">
    <property type="component" value="Unassembled WGS sequence"/>
</dbReference>